<dbReference type="EMBL" id="JABBJJ010000280">
    <property type="protein sequence ID" value="NMO20918.1"/>
    <property type="molecule type" value="Genomic_DNA"/>
</dbReference>
<reference evidence="1 2" key="1">
    <citation type="submission" date="2020-04" db="EMBL/GenBank/DDBJ databases">
        <title>Draft genome of Pyxidicoccus fallax type strain.</title>
        <authorList>
            <person name="Whitworth D.E."/>
        </authorList>
    </citation>
    <scope>NUCLEOTIDE SEQUENCE [LARGE SCALE GENOMIC DNA]</scope>
    <source>
        <strain evidence="1 2">DSM 14698</strain>
    </source>
</reference>
<comment type="caution">
    <text evidence="1">The sequence shown here is derived from an EMBL/GenBank/DDBJ whole genome shotgun (WGS) entry which is preliminary data.</text>
</comment>
<dbReference type="Proteomes" id="UP000518300">
    <property type="component" value="Unassembled WGS sequence"/>
</dbReference>
<dbReference type="RefSeq" id="WP_169350123.1">
    <property type="nucleotide sequence ID" value="NZ_JABBJJ010000280.1"/>
</dbReference>
<evidence type="ECO:0000313" key="2">
    <source>
        <dbReference type="Proteomes" id="UP000518300"/>
    </source>
</evidence>
<protein>
    <submittedName>
        <fullName evidence="1">Uncharacterized protein</fullName>
    </submittedName>
</protein>
<sequence>MIAGWMLLLVTAASAPPPSHEAVCGLRGLFTAEMAHFQERDRFGMPQQVGFLPLPCTDGSRPSTSGPESVGGCRFVFKVLEAGQGPDALKAEARGAGAGAEGLHFVVDSKGTITRGGTGAPVPVPDCEEWRKQADPLWRYHDAVAEHDCIGGPYAPSHPCATALAELAALAKAGVGVAKREYEAHPTARELVPLEPPSSALQLCGVKAPPEQRLQAAESLEREGRLLEAVLAPRCHDEGLRAALPRLLQRFDAVCPGPHCLKLLEFAKRVGMPGREALLKTHASQVARLLQAQPPPERKRLLEAVVGLSYPHAAALEELLVGRWPGLPALEKLPREPVVLALVDLARGQHPSLAAPLALLNELQGQGTVSAGTFRAWAESSPCEKLSDVDLLQVTGARLREVARNHQRCHVVVQVLRRHTEKLPPRELMEALEPLPPEYLHMLTADLGLDVPERAVALVDWVVEREPRLLDAIHGNAAVVRRLLAPGQVNRLGGRDAVLDYLLKQKGTWRGTLSDDALRVVVSEALRGQPPVERVRHVSSLLLVPEEKLTWLAPALRAPDSRVRAAAGAGLAEWEGASIPADAARACLTEVRVFHRCVEAEAARLGPPPPGKRTLQLIGRSIDPRQAPLETWCMGLEKALASCGTVCGGRPPMGDELKRLRTAAGERLEEPEALRACTWTGP</sequence>
<name>A0A848LSH3_9BACT</name>
<proteinExistence type="predicted"/>
<keyword evidence="2" id="KW-1185">Reference proteome</keyword>
<evidence type="ECO:0000313" key="1">
    <source>
        <dbReference type="EMBL" id="NMO20918.1"/>
    </source>
</evidence>
<organism evidence="1 2">
    <name type="scientific">Pyxidicoccus fallax</name>
    <dbReference type="NCBI Taxonomy" id="394095"/>
    <lineage>
        <taxon>Bacteria</taxon>
        <taxon>Pseudomonadati</taxon>
        <taxon>Myxococcota</taxon>
        <taxon>Myxococcia</taxon>
        <taxon>Myxococcales</taxon>
        <taxon>Cystobacterineae</taxon>
        <taxon>Myxococcaceae</taxon>
        <taxon>Pyxidicoccus</taxon>
    </lineage>
</organism>
<accession>A0A848LSH3</accession>
<gene>
    <name evidence="1" type="ORF">HG543_39650</name>
</gene>
<dbReference type="AlphaFoldDB" id="A0A848LSH3"/>